<dbReference type="AlphaFoldDB" id="A0AAD4D9V0"/>
<sequence length="121" mass="13494">MADVLEFLSETALNAFNPTTFVEEPKVITSRGDYRLELQGMSTFYPFHYILVVQSNKINIDGASAAVAICYVHKRTPAQFATTIVAALEGSADDYCTNNNKFQTDYVISYDGITMQVFTSR</sequence>
<reference evidence="1" key="1">
    <citation type="journal article" date="2020" name="Fungal Divers.">
        <title>Resolving the Mortierellaceae phylogeny through synthesis of multi-gene phylogenetics and phylogenomics.</title>
        <authorList>
            <person name="Vandepol N."/>
            <person name="Liber J."/>
            <person name="Desiro A."/>
            <person name="Na H."/>
            <person name="Kennedy M."/>
            <person name="Barry K."/>
            <person name="Grigoriev I.V."/>
            <person name="Miller A.N."/>
            <person name="O'Donnell K."/>
            <person name="Stajich J.E."/>
            <person name="Bonito G."/>
        </authorList>
    </citation>
    <scope>NUCLEOTIDE SEQUENCE</scope>
    <source>
        <strain evidence="1">NRRL 28262</strain>
    </source>
</reference>
<proteinExistence type="predicted"/>
<accession>A0AAD4D9V0</accession>
<dbReference type="Proteomes" id="UP001194580">
    <property type="component" value="Unassembled WGS sequence"/>
</dbReference>
<keyword evidence="2" id="KW-1185">Reference proteome</keyword>
<name>A0AAD4D9V0_9FUNG</name>
<comment type="caution">
    <text evidence="1">The sequence shown here is derived from an EMBL/GenBank/DDBJ whole genome shotgun (WGS) entry which is preliminary data.</text>
</comment>
<protein>
    <submittedName>
        <fullName evidence="1">Uncharacterized protein</fullName>
    </submittedName>
</protein>
<evidence type="ECO:0000313" key="1">
    <source>
        <dbReference type="EMBL" id="KAG0272706.1"/>
    </source>
</evidence>
<gene>
    <name evidence="1" type="ORF">BGZ95_011507</name>
</gene>
<dbReference type="EMBL" id="JAAAIL010000875">
    <property type="protein sequence ID" value="KAG0272706.1"/>
    <property type="molecule type" value="Genomic_DNA"/>
</dbReference>
<organism evidence="1 2">
    <name type="scientific">Linnemannia exigua</name>
    <dbReference type="NCBI Taxonomy" id="604196"/>
    <lineage>
        <taxon>Eukaryota</taxon>
        <taxon>Fungi</taxon>
        <taxon>Fungi incertae sedis</taxon>
        <taxon>Mucoromycota</taxon>
        <taxon>Mortierellomycotina</taxon>
        <taxon>Mortierellomycetes</taxon>
        <taxon>Mortierellales</taxon>
        <taxon>Mortierellaceae</taxon>
        <taxon>Linnemannia</taxon>
    </lineage>
</organism>
<evidence type="ECO:0000313" key="2">
    <source>
        <dbReference type="Proteomes" id="UP001194580"/>
    </source>
</evidence>